<sequence>MINKSLMLRFSLFPLCFLLSLSSCGNKGERVSSSAPSTSSGDNTSLEESTNAETTEGPHIDFSDLTLTVMGDSITYGTFTDVGDSSPTSRVSNPFTSQLKEIFGLKRASNMGKNGVSISAATYVNRTEAISLQCVAIEAGTDIILIAGGTNDHGSDVPLGTEADTKNSSFYGGLYVLCSKLKQNHPNACIIFLTPIDKKPKDVNGAGATLEDYRIAIRKMAGDTFGFYVLEGTDIAFDAADKSLCLDNCHPNQAGHDIIANYLAQEMLPILEEFFRE</sequence>
<dbReference type="Pfam" id="PF13472">
    <property type="entry name" value="Lipase_GDSL_2"/>
    <property type="match status" value="1"/>
</dbReference>
<dbReference type="GO" id="GO:0016788">
    <property type="term" value="F:hydrolase activity, acting on ester bonds"/>
    <property type="evidence" value="ECO:0007669"/>
    <property type="project" value="UniProtKB-ARBA"/>
</dbReference>
<dbReference type="SUPFAM" id="SSF52266">
    <property type="entry name" value="SGNH hydrolase"/>
    <property type="match status" value="1"/>
</dbReference>
<dbReference type="InterPro" id="IPR013830">
    <property type="entry name" value="SGNH_hydro"/>
</dbReference>
<dbReference type="EMBL" id="CBFW010000405">
    <property type="protein sequence ID" value="CDC76902.1"/>
    <property type="molecule type" value="Genomic_DNA"/>
</dbReference>
<name>R6V294_9BACT</name>
<dbReference type="AlphaFoldDB" id="R6V294"/>
<proteinExistence type="predicted"/>
<gene>
    <name evidence="4" type="ORF">BN580_00210</name>
</gene>
<reference evidence="4" key="1">
    <citation type="submission" date="2012-11" db="EMBL/GenBank/DDBJ databases">
        <title>Dependencies among metagenomic species, viruses, plasmids and units of genetic variation.</title>
        <authorList>
            <person name="Nielsen H.B."/>
            <person name="Almeida M."/>
            <person name="Juncker A.S."/>
            <person name="Rasmussen S."/>
            <person name="Li J."/>
            <person name="Sunagawa S."/>
            <person name="Plichta D."/>
            <person name="Gautier L."/>
            <person name="Le Chatelier E."/>
            <person name="Peletier E."/>
            <person name="Bonde I."/>
            <person name="Nielsen T."/>
            <person name="Manichanh C."/>
            <person name="Arumugam M."/>
            <person name="Batto J."/>
            <person name="Santos M.B.Q.D."/>
            <person name="Blom N."/>
            <person name="Borruel N."/>
            <person name="Burgdorf K.S."/>
            <person name="Boumezbeur F."/>
            <person name="Casellas F."/>
            <person name="Dore J."/>
            <person name="Guarner F."/>
            <person name="Hansen T."/>
            <person name="Hildebrand F."/>
            <person name="Kaas R.S."/>
            <person name="Kennedy S."/>
            <person name="Kristiansen K."/>
            <person name="Kultima J.R."/>
            <person name="Leonard P."/>
            <person name="Levenez F."/>
            <person name="Lund O."/>
            <person name="Moumen B."/>
            <person name="Le Paslier D."/>
            <person name="Pons N."/>
            <person name="Pedersen O."/>
            <person name="Prifti E."/>
            <person name="Qin J."/>
            <person name="Raes J."/>
            <person name="Tap J."/>
            <person name="Tims S."/>
            <person name="Ussery D.W."/>
            <person name="Yamada T."/>
            <person name="MetaHit consortium"/>
            <person name="Renault P."/>
            <person name="Sicheritz-Ponten T."/>
            <person name="Bork P."/>
            <person name="Wang J."/>
            <person name="Brunak S."/>
            <person name="Ehrlich S.D."/>
        </authorList>
    </citation>
    <scope>NUCLEOTIDE SEQUENCE [LARGE SCALE GENOMIC DNA]</scope>
</reference>
<evidence type="ECO:0000313" key="4">
    <source>
        <dbReference type="EMBL" id="CDC76902.1"/>
    </source>
</evidence>
<comment type="caution">
    <text evidence="4">The sequence shown here is derived from an EMBL/GenBank/DDBJ whole genome shotgun (WGS) entry which is preliminary data.</text>
</comment>
<dbReference type="Gene3D" id="3.40.50.1110">
    <property type="entry name" value="SGNH hydrolase"/>
    <property type="match status" value="1"/>
</dbReference>
<accession>R6V294</accession>
<dbReference type="PROSITE" id="PS51257">
    <property type="entry name" value="PROKAR_LIPOPROTEIN"/>
    <property type="match status" value="1"/>
</dbReference>
<evidence type="ECO:0000259" key="3">
    <source>
        <dbReference type="Pfam" id="PF13472"/>
    </source>
</evidence>
<feature type="signal peptide" evidence="2">
    <location>
        <begin position="1"/>
        <end position="25"/>
    </location>
</feature>
<feature type="compositionally biased region" description="Polar residues" evidence="1">
    <location>
        <begin position="31"/>
        <end position="54"/>
    </location>
</feature>
<feature type="domain" description="SGNH hydrolase-type esterase" evidence="3">
    <location>
        <begin position="69"/>
        <end position="258"/>
    </location>
</feature>
<keyword evidence="2" id="KW-0732">Signal</keyword>
<evidence type="ECO:0000256" key="1">
    <source>
        <dbReference type="SAM" id="MobiDB-lite"/>
    </source>
</evidence>
<dbReference type="InterPro" id="IPR036514">
    <property type="entry name" value="SGNH_hydro_sf"/>
</dbReference>
<dbReference type="STRING" id="1263015.BN580_00210"/>
<evidence type="ECO:0000313" key="5">
    <source>
        <dbReference type="Proteomes" id="UP000017938"/>
    </source>
</evidence>
<feature type="region of interest" description="Disordered" evidence="1">
    <location>
        <begin position="29"/>
        <end position="59"/>
    </location>
</feature>
<evidence type="ECO:0000256" key="2">
    <source>
        <dbReference type="SAM" id="SignalP"/>
    </source>
</evidence>
<protein>
    <recommendedName>
        <fullName evidence="3">SGNH hydrolase-type esterase domain-containing protein</fullName>
    </recommendedName>
</protein>
<dbReference type="Proteomes" id="UP000017938">
    <property type="component" value="Unassembled WGS sequence"/>
</dbReference>
<dbReference type="CDD" id="cd00229">
    <property type="entry name" value="SGNH_hydrolase"/>
    <property type="match status" value="1"/>
</dbReference>
<organism evidence="4 5">
    <name type="scientific">Candidatus Colimorpha enterica</name>
    <dbReference type="NCBI Taxonomy" id="3083063"/>
    <lineage>
        <taxon>Bacteria</taxon>
        <taxon>Pseudomonadati</taxon>
        <taxon>Bacteroidota</taxon>
        <taxon>Bacteroidia</taxon>
        <taxon>Bacteroidales</taxon>
        <taxon>Candidatus Colimorpha</taxon>
    </lineage>
</organism>
<feature type="chain" id="PRO_5038914872" description="SGNH hydrolase-type esterase domain-containing protein" evidence="2">
    <location>
        <begin position="26"/>
        <end position="277"/>
    </location>
</feature>